<organism evidence="1 2">
    <name type="scientific">Mycoplasmopsis fermentans (strain ATCC 19989 / NBRC 14854 / NCTC 10117 / PG18)</name>
    <name type="common">Mycoplasma fermentans</name>
    <dbReference type="NCBI Taxonomy" id="496833"/>
    <lineage>
        <taxon>Bacteria</taxon>
        <taxon>Bacillati</taxon>
        <taxon>Mycoplasmatota</taxon>
        <taxon>Mycoplasmoidales</taxon>
        <taxon>Metamycoplasmataceae</taxon>
        <taxon>Mycoplasmopsis</taxon>
    </lineage>
</organism>
<evidence type="ECO:0000313" key="1">
    <source>
        <dbReference type="EMBL" id="BAH69274.1"/>
    </source>
</evidence>
<keyword evidence="2" id="KW-1185">Reference proteome</keyword>
<dbReference type="EMBL" id="AP009608">
    <property type="protein sequence ID" value="BAH69274.1"/>
    <property type="molecule type" value="Genomic_DNA"/>
</dbReference>
<gene>
    <name evidence="1" type="ordered locus">MBIO_0009</name>
</gene>
<proteinExistence type="predicted"/>
<dbReference type="HOGENOM" id="CLU_2247032_0_0_14"/>
<dbReference type="AlphaFoldDB" id="C4XDQ2"/>
<dbReference type="Proteomes" id="UP000006810">
    <property type="component" value="Chromosome"/>
</dbReference>
<reference evidence="1 2" key="1">
    <citation type="journal article" date="2009" name="Curr. Microbiol.">
        <title>Molecular cloning and expression of a novel cholinephosphotransferase involved in glycoglycerophospholipid biosynthesis of Mycoplasma fermentans.</title>
        <authorList>
            <person name="Ishida N."/>
            <person name="Irikura D."/>
            <person name="Matsuda K."/>
            <person name="Sato S."/>
            <person name="Asano K."/>
        </authorList>
    </citation>
    <scope>NUCLEOTIDE SEQUENCE [LARGE SCALE GENOMIC DNA]</scope>
    <source>
        <strain evidence="2">ATCC 19989 / NBRC 14854 / NCTC 10117 / PG18</strain>
    </source>
</reference>
<sequence>MTYLERKRMDIFKKMEIAEKDKIEKLLLNIDKFIWDCNSKGWTKSKNKKVISLYKKTLEEIKKNEKYDWLYVPIKSQIYKFADHDLKSDIFLWFSHTKILCGYTYLKDKWNF</sequence>
<evidence type="ECO:0000313" key="2">
    <source>
        <dbReference type="Proteomes" id="UP000006810"/>
    </source>
</evidence>
<protein>
    <submittedName>
        <fullName evidence="1">Uncharacterized protein</fullName>
    </submittedName>
</protein>
<dbReference type="KEGG" id="mfp:MBIO_0009"/>
<name>C4XDQ2_MYCFP</name>
<accession>C4XDQ2</accession>
<dbReference type="PATRIC" id="fig|496833.3.peg.10"/>